<dbReference type="InterPro" id="IPR016035">
    <property type="entry name" value="Acyl_Trfase/lysoPLipase"/>
</dbReference>
<dbReference type="STRING" id="1230338.MOMA_03820"/>
<dbReference type="Proteomes" id="UP000023795">
    <property type="component" value="Unassembled WGS sequence"/>
</dbReference>
<dbReference type="SUPFAM" id="SSF55048">
    <property type="entry name" value="Probable ACP-binding domain of malonyl-CoA ACP transacylase"/>
    <property type="match status" value="1"/>
</dbReference>
<evidence type="ECO:0000256" key="2">
    <source>
        <dbReference type="ARBA" id="ARBA00018953"/>
    </source>
</evidence>
<accession>L2F9A9</accession>
<evidence type="ECO:0000256" key="5">
    <source>
        <dbReference type="ARBA" id="ARBA00048462"/>
    </source>
</evidence>
<dbReference type="InterPro" id="IPR024925">
    <property type="entry name" value="Malonyl_CoA-ACP_transAc"/>
</dbReference>
<dbReference type="Gene3D" id="3.40.366.10">
    <property type="entry name" value="Malonyl-Coenzyme A Acyl Carrier Protein, domain 2"/>
    <property type="match status" value="1"/>
</dbReference>
<reference evidence="9 10" key="1">
    <citation type="journal article" date="2013" name="Genome Announc.">
        <title>Genome Sequence of Moraxella macacae 0408225, a Novel Bacterial Species Isolated from a Cynomolgus Macaque with Epistaxis.</title>
        <authorList>
            <person name="Ladner J.T."/>
            <person name="Whitehouse C.A."/>
            <person name="Koroleva G.I."/>
            <person name="Palacios G.F."/>
        </authorList>
    </citation>
    <scope>NUCLEOTIDE SEQUENCE [LARGE SCALE GENOMIC DNA]</scope>
    <source>
        <strain evidence="9 10">0408225</strain>
    </source>
</reference>
<dbReference type="FunFam" id="3.30.70.250:FF:000001">
    <property type="entry name" value="Malonyl CoA-acyl carrier protein transacylase"/>
    <property type="match status" value="1"/>
</dbReference>
<protein>
    <recommendedName>
        <fullName evidence="2 6">Malonyl CoA-acyl carrier protein transacylase</fullName>
        <ecNumber evidence="1 6">2.3.1.39</ecNumber>
    </recommendedName>
</protein>
<proteinExistence type="inferred from homology"/>
<organism evidence="9 10">
    <name type="scientific">Moraxella macacae 0408225</name>
    <dbReference type="NCBI Taxonomy" id="1230338"/>
    <lineage>
        <taxon>Bacteria</taxon>
        <taxon>Pseudomonadati</taxon>
        <taxon>Pseudomonadota</taxon>
        <taxon>Gammaproteobacteria</taxon>
        <taxon>Moraxellales</taxon>
        <taxon>Moraxellaceae</taxon>
        <taxon>Moraxella</taxon>
    </lineage>
</organism>
<dbReference type="eggNOG" id="COG0331">
    <property type="taxonomic scope" value="Bacteria"/>
</dbReference>
<evidence type="ECO:0000313" key="9">
    <source>
        <dbReference type="EMBL" id="ELA09500.1"/>
    </source>
</evidence>
<dbReference type="GO" id="GO:0005829">
    <property type="term" value="C:cytosol"/>
    <property type="evidence" value="ECO:0007669"/>
    <property type="project" value="TreeGrafter"/>
</dbReference>
<comment type="catalytic activity">
    <reaction evidence="5 6">
        <text>holo-[ACP] + malonyl-CoA = malonyl-[ACP] + CoA</text>
        <dbReference type="Rhea" id="RHEA:41792"/>
        <dbReference type="Rhea" id="RHEA-COMP:9623"/>
        <dbReference type="Rhea" id="RHEA-COMP:9685"/>
        <dbReference type="ChEBI" id="CHEBI:57287"/>
        <dbReference type="ChEBI" id="CHEBI:57384"/>
        <dbReference type="ChEBI" id="CHEBI:64479"/>
        <dbReference type="ChEBI" id="CHEBI:78449"/>
        <dbReference type="EC" id="2.3.1.39"/>
    </reaction>
</comment>
<evidence type="ECO:0000256" key="6">
    <source>
        <dbReference type="PIRNR" id="PIRNR000446"/>
    </source>
</evidence>
<evidence type="ECO:0000313" key="10">
    <source>
        <dbReference type="Proteomes" id="UP000023795"/>
    </source>
</evidence>
<dbReference type="PATRIC" id="fig|1230338.3.peg.826"/>
<dbReference type="EC" id="2.3.1.39" evidence="1 6"/>
<dbReference type="GO" id="GO:0004314">
    <property type="term" value="F:[acyl-carrier-protein] S-malonyltransferase activity"/>
    <property type="evidence" value="ECO:0007669"/>
    <property type="project" value="UniProtKB-EC"/>
</dbReference>
<dbReference type="InterPro" id="IPR050858">
    <property type="entry name" value="Mal-CoA-ACP_Trans/PKS_FabD"/>
</dbReference>
<dbReference type="SMART" id="SM00827">
    <property type="entry name" value="PKS_AT"/>
    <property type="match status" value="1"/>
</dbReference>
<keyword evidence="3 6" id="KW-0808">Transferase</keyword>
<feature type="active site" evidence="7">
    <location>
        <position position="226"/>
    </location>
</feature>
<evidence type="ECO:0000259" key="8">
    <source>
        <dbReference type="SMART" id="SM00827"/>
    </source>
</evidence>
<keyword evidence="10" id="KW-1185">Reference proteome</keyword>
<feature type="active site" evidence="7">
    <location>
        <position position="115"/>
    </location>
</feature>
<dbReference type="GO" id="GO:0006633">
    <property type="term" value="P:fatty acid biosynthetic process"/>
    <property type="evidence" value="ECO:0007669"/>
    <property type="project" value="TreeGrafter"/>
</dbReference>
<gene>
    <name evidence="9" type="ORF">MOMA_03820</name>
</gene>
<feature type="domain" description="Malonyl-CoA:ACP transacylase (MAT)" evidence="8">
    <location>
        <begin position="29"/>
        <end position="324"/>
    </location>
</feature>
<dbReference type="NCBIfam" id="TIGR00128">
    <property type="entry name" value="fabD"/>
    <property type="match status" value="1"/>
</dbReference>
<comment type="caution">
    <text evidence="9">The sequence shown here is derived from an EMBL/GenBank/DDBJ whole genome shotgun (WGS) entry which is preliminary data.</text>
</comment>
<dbReference type="PIRSF" id="PIRSF000446">
    <property type="entry name" value="Mct"/>
    <property type="match status" value="1"/>
</dbReference>
<dbReference type="Pfam" id="PF00698">
    <property type="entry name" value="Acyl_transf_1"/>
    <property type="match status" value="1"/>
</dbReference>
<dbReference type="Gene3D" id="3.30.70.250">
    <property type="entry name" value="Malonyl-CoA ACP transacylase, ACP-binding"/>
    <property type="match status" value="1"/>
</dbReference>
<keyword evidence="4 6" id="KW-0012">Acyltransferase</keyword>
<evidence type="ECO:0000256" key="7">
    <source>
        <dbReference type="PIRSR" id="PIRSR000446-1"/>
    </source>
</evidence>
<evidence type="ECO:0000256" key="1">
    <source>
        <dbReference type="ARBA" id="ARBA00013258"/>
    </source>
</evidence>
<dbReference type="InterPro" id="IPR001227">
    <property type="entry name" value="Ac_transferase_dom_sf"/>
</dbReference>
<dbReference type="PANTHER" id="PTHR42681">
    <property type="entry name" value="MALONYL-COA-ACYL CARRIER PROTEIN TRANSACYLASE, MITOCHONDRIAL"/>
    <property type="match status" value="1"/>
</dbReference>
<evidence type="ECO:0000256" key="3">
    <source>
        <dbReference type="ARBA" id="ARBA00022679"/>
    </source>
</evidence>
<dbReference type="PANTHER" id="PTHR42681:SF1">
    <property type="entry name" value="MALONYL-COA-ACYL CARRIER PROTEIN TRANSACYLASE, MITOCHONDRIAL"/>
    <property type="match status" value="1"/>
</dbReference>
<evidence type="ECO:0000256" key="4">
    <source>
        <dbReference type="ARBA" id="ARBA00023315"/>
    </source>
</evidence>
<dbReference type="InterPro" id="IPR014043">
    <property type="entry name" value="Acyl_transferase_dom"/>
</dbReference>
<dbReference type="InterPro" id="IPR016036">
    <property type="entry name" value="Malonyl_transacylase_ACP-bd"/>
</dbReference>
<dbReference type="SUPFAM" id="SSF52151">
    <property type="entry name" value="FabD/lysophospholipase-like"/>
    <property type="match status" value="1"/>
</dbReference>
<comment type="similarity">
    <text evidence="6">Belongs to the fabD family.</text>
</comment>
<dbReference type="RefSeq" id="WP_009767319.1">
    <property type="nucleotide sequence ID" value="NZ_ANIN01000001.1"/>
</dbReference>
<dbReference type="AlphaFoldDB" id="L2F9A9"/>
<name>L2F9A9_9GAMM</name>
<dbReference type="EMBL" id="ANIN01000001">
    <property type="protein sequence ID" value="ELA09500.1"/>
    <property type="molecule type" value="Genomic_DNA"/>
</dbReference>
<sequence>MTPNNMRMEKFETPNNISNISQAARFAVIFPGQGSQSVGMLADWYENFHQVRNIFNQASDVLGFDIWAIAQGNDTKHNLDDTAFTQPVLLTASMAIWQVLRAELDIMPAYLAGHSLGEYSALCASGVLGFDDAVRLVYQRGQYMKDAMQHQEGKMSAVLGLDDEQVRLICEQIEEFETDAIVSAANFNAVGQVVIAGNVLGVDLASEQIASLGNKAVPLKVSVPSHCRLMQPASDKLADSLSQIAFNAPNIPVIQNRHARVESDINAIKQALIEQLSLPVLWSNTQNKLADKHMQFQIECGSGNVLTNLAKRQAEKIPAIATDKVTKLAEIAEMLQKYSVV</sequence>
<dbReference type="InterPro" id="IPR004410">
    <property type="entry name" value="Malonyl_CoA-ACP_transAc_FabD"/>
</dbReference>